<comment type="subcellular location">
    <subcellularLocation>
        <location evidence="1">Basolateral cell membrane</location>
        <topology evidence="1">Multi-pass membrane protein</topology>
    </subcellularLocation>
</comment>
<dbReference type="InterPro" id="IPR020846">
    <property type="entry name" value="MFS_dom"/>
</dbReference>
<dbReference type="InterPro" id="IPR050327">
    <property type="entry name" value="Proton-linked_MCT"/>
</dbReference>
<dbReference type="Ensembl" id="ENSSRHT00000070000.1">
    <property type="protein sequence ID" value="ENSSRHP00000068142.1"/>
    <property type="gene ID" value="ENSSRHG00000033878.1"/>
</dbReference>
<dbReference type="PROSITE" id="PS50850">
    <property type="entry name" value="MFS"/>
    <property type="match status" value="1"/>
</dbReference>
<evidence type="ECO:0000256" key="3">
    <source>
        <dbReference type="ARBA" id="ARBA00022475"/>
    </source>
</evidence>
<comment type="function">
    <text evidence="9">Functions as a transporter for creatine and as well for its precursor guanidinoacetate. Transport of creatine and GAA is independent of resting membrane potential and extracellular Na(+), Cl(-), or pH. Contributes to the process of creatine biosynthesis and distribution.</text>
</comment>
<evidence type="ECO:0000313" key="14">
    <source>
        <dbReference type="Ensembl" id="ENSSRHP00000068142.1"/>
    </source>
</evidence>
<evidence type="ECO:0000256" key="1">
    <source>
        <dbReference type="ARBA" id="ARBA00004554"/>
    </source>
</evidence>
<dbReference type="InterPro" id="IPR011701">
    <property type="entry name" value="MFS"/>
</dbReference>
<evidence type="ECO:0000256" key="10">
    <source>
        <dbReference type="ARBA" id="ARBA00073870"/>
    </source>
</evidence>
<evidence type="ECO:0000256" key="4">
    <source>
        <dbReference type="ARBA" id="ARBA00022692"/>
    </source>
</evidence>
<feature type="transmembrane region" description="Helical" evidence="12">
    <location>
        <begin position="324"/>
        <end position="346"/>
    </location>
</feature>
<dbReference type="AlphaFoldDB" id="A0A673KX83"/>
<feature type="transmembrane region" description="Helical" evidence="12">
    <location>
        <begin position="86"/>
        <end position="104"/>
    </location>
</feature>
<name>A0A673KX83_9TELE</name>
<dbReference type="Pfam" id="PF07690">
    <property type="entry name" value="MFS_1"/>
    <property type="match status" value="1"/>
</dbReference>
<feature type="transmembrane region" description="Helical" evidence="12">
    <location>
        <begin position="358"/>
        <end position="381"/>
    </location>
</feature>
<keyword evidence="15" id="KW-1185">Reference proteome</keyword>
<keyword evidence="4 12" id="KW-0812">Transmembrane</keyword>
<dbReference type="Gene3D" id="1.20.1250.20">
    <property type="entry name" value="MFS general substrate transporter like domains"/>
    <property type="match status" value="1"/>
</dbReference>
<proteinExistence type="inferred from homology"/>
<feature type="transmembrane region" description="Helical" evidence="12">
    <location>
        <begin position="231"/>
        <end position="254"/>
    </location>
</feature>
<evidence type="ECO:0000256" key="5">
    <source>
        <dbReference type="ARBA" id="ARBA00022989"/>
    </source>
</evidence>
<feature type="transmembrane region" description="Helical" evidence="12">
    <location>
        <begin position="176"/>
        <end position="197"/>
    </location>
</feature>
<dbReference type="FunFam" id="1.20.1250.20:FF:000128">
    <property type="entry name" value="monocarboxylate transporter 12 isoform X1"/>
    <property type="match status" value="1"/>
</dbReference>
<accession>A0A673KX83</accession>
<evidence type="ECO:0000256" key="9">
    <source>
        <dbReference type="ARBA" id="ARBA00037605"/>
    </source>
</evidence>
<sequence length="422" mass="44874">PMSEKTPHSAAAPDGGWGWMIVAGCFLTTVCTRAVTRCVSIFFVEFQSYFSRDYSATAWIHSLLDCTTMLCAPLGSYIGNRLSSRIAIMFGGLLSAAGLLLSSLATSVEFLYLTLGVLTGVGFALSYTPAIAMVGSYFSERKALAYGIAMSGSGIGTFILAPAVQLLIELFSWRGALLILGGLVSHLCVCGALMRPLEGQSGRQKEMDLEGAKKSEPSDAKEYSFLLIPDFLLLLVSFLFLAYGCSVPFVYLVPYSLSAGVSPQQAALLMSILGVSGIVGTITFGWIADRKCLRPYRVVSYMLAVGSEGLSCLFLPLLNGFSLLVPFSLIYGCFDGAYVALIPVVTSDTVSSTHLTSALGVVYFLHAIPYLISPPIGGWLVDHTGSYTATFVLSGVALICSAVILAAVRVIIRCTRGSSCLN</sequence>
<evidence type="ECO:0000256" key="2">
    <source>
        <dbReference type="ARBA" id="ARBA00006727"/>
    </source>
</evidence>
<feature type="transmembrane region" description="Helical" evidence="12">
    <location>
        <begin position="110"/>
        <end position="131"/>
    </location>
</feature>
<comment type="similarity">
    <text evidence="2">Belongs to the major facilitator superfamily. Monocarboxylate porter (TC 2.A.1.13) family.</text>
</comment>
<comment type="catalytic activity">
    <reaction evidence="7">
        <text>creatine(in) = creatine(out)</text>
        <dbReference type="Rhea" id="RHEA:73043"/>
        <dbReference type="ChEBI" id="CHEBI:57947"/>
    </reaction>
</comment>
<evidence type="ECO:0000259" key="13">
    <source>
        <dbReference type="PROSITE" id="PS50850"/>
    </source>
</evidence>
<dbReference type="GO" id="GO:0015881">
    <property type="term" value="P:creatine transmembrane transport"/>
    <property type="evidence" value="ECO:0007669"/>
    <property type="project" value="TreeGrafter"/>
</dbReference>
<keyword evidence="3" id="KW-1003">Cell membrane</keyword>
<dbReference type="GO" id="GO:0022857">
    <property type="term" value="F:transmembrane transporter activity"/>
    <property type="evidence" value="ECO:0007669"/>
    <property type="project" value="InterPro"/>
</dbReference>
<evidence type="ECO:0000256" key="7">
    <source>
        <dbReference type="ARBA" id="ARBA00036521"/>
    </source>
</evidence>
<reference evidence="14" key="1">
    <citation type="submission" date="2025-08" db="UniProtKB">
        <authorList>
            <consortium name="Ensembl"/>
        </authorList>
    </citation>
    <scope>IDENTIFICATION</scope>
</reference>
<evidence type="ECO:0000256" key="12">
    <source>
        <dbReference type="SAM" id="Phobius"/>
    </source>
</evidence>
<evidence type="ECO:0000256" key="11">
    <source>
        <dbReference type="ARBA" id="ARBA00078722"/>
    </source>
</evidence>
<dbReference type="PANTHER" id="PTHR11360">
    <property type="entry name" value="MONOCARBOXYLATE TRANSPORTER"/>
    <property type="match status" value="1"/>
</dbReference>
<feature type="domain" description="Major facilitator superfamily (MFS) profile" evidence="13">
    <location>
        <begin position="17"/>
        <end position="413"/>
    </location>
</feature>
<feature type="transmembrane region" description="Helical" evidence="12">
    <location>
        <begin position="20"/>
        <end position="44"/>
    </location>
</feature>
<dbReference type="FunFam" id="1.20.1250.20:FF:000160">
    <property type="entry name" value="monocarboxylate transporter 12 isoform X1"/>
    <property type="match status" value="1"/>
</dbReference>
<comment type="catalytic activity">
    <reaction evidence="8">
        <text>guanidinoacetate(in) = guanidinoacetate(out)</text>
        <dbReference type="Rhea" id="RHEA:73047"/>
        <dbReference type="ChEBI" id="CHEBI:57742"/>
    </reaction>
</comment>
<evidence type="ECO:0000256" key="6">
    <source>
        <dbReference type="ARBA" id="ARBA00023136"/>
    </source>
</evidence>
<feature type="transmembrane region" description="Helical" evidence="12">
    <location>
        <begin position="387"/>
        <end position="412"/>
    </location>
</feature>
<protein>
    <recommendedName>
        <fullName evidence="10">Monocarboxylate transporter 12</fullName>
    </recommendedName>
    <alternativeName>
        <fullName evidence="11">Solute carrier family 16 member 12</fullName>
    </alternativeName>
</protein>
<organism evidence="14 15">
    <name type="scientific">Sinocyclocheilus rhinocerous</name>
    <dbReference type="NCBI Taxonomy" id="307959"/>
    <lineage>
        <taxon>Eukaryota</taxon>
        <taxon>Metazoa</taxon>
        <taxon>Chordata</taxon>
        <taxon>Craniata</taxon>
        <taxon>Vertebrata</taxon>
        <taxon>Euteleostomi</taxon>
        <taxon>Actinopterygii</taxon>
        <taxon>Neopterygii</taxon>
        <taxon>Teleostei</taxon>
        <taxon>Ostariophysi</taxon>
        <taxon>Cypriniformes</taxon>
        <taxon>Cyprinidae</taxon>
        <taxon>Cyprininae</taxon>
        <taxon>Sinocyclocheilus</taxon>
    </lineage>
</organism>
<dbReference type="PANTHER" id="PTHR11360:SF318">
    <property type="entry name" value="MONOCARBOXYLATE TRANSPORTER 12"/>
    <property type="match status" value="1"/>
</dbReference>
<evidence type="ECO:0000256" key="8">
    <source>
        <dbReference type="ARBA" id="ARBA00036771"/>
    </source>
</evidence>
<keyword evidence="6 12" id="KW-0472">Membrane</keyword>
<dbReference type="InterPro" id="IPR036259">
    <property type="entry name" value="MFS_trans_sf"/>
</dbReference>
<feature type="transmembrane region" description="Helical" evidence="12">
    <location>
        <begin position="143"/>
        <end position="164"/>
    </location>
</feature>
<feature type="transmembrane region" description="Helical" evidence="12">
    <location>
        <begin position="266"/>
        <end position="287"/>
    </location>
</feature>
<feature type="transmembrane region" description="Helical" evidence="12">
    <location>
        <begin position="299"/>
        <end position="318"/>
    </location>
</feature>
<gene>
    <name evidence="14" type="primary">LOC107744897</name>
</gene>
<evidence type="ECO:0000313" key="15">
    <source>
        <dbReference type="Proteomes" id="UP000472270"/>
    </source>
</evidence>
<reference evidence="14" key="2">
    <citation type="submission" date="2025-09" db="UniProtKB">
        <authorList>
            <consortium name="Ensembl"/>
        </authorList>
    </citation>
    <scope>IDENTIFICATION</scope>
</reference>
<keyword evidence="5 12" id="KW-1133">Transmembrane helix</keyword>
<dbReference type="SUPFAM" id="SSF103473">
    <property type="entry name" value="MFS general substrate transporter"/>
    <property type="match status" value="1"/>
</dbReference>
<dbReference type="GO" id="GO:0016323">
    <property type="term" value="C:basolateral plasma membrane"/>
    <property type="evidence" value="ECO:0007669"/>
    <property type="project" value="UniProtKB-SubCell"/>
</dbReference>
<dbReference type="Proteomes" id="UP000472270">
    <property type="component" value="Unassembled WGS sequence"/>
</dbReference>